<evidence type="ECO:0000313" key="1">
    <source>
        <dbReference type="EMBL" id="CAI5773199.1"/>
    </source>
</evidence>
<proteinExistence type="predicted"/>
<dbReference type="Proteomes" id="UP001178461">
    <property type="component" value="Chromosome 4"/>
</dbReference>
<organism evidence="1 2">
    <name type="scientific">Podarcis lilfordi</name>
    <name type="common">Lilford's wall lizard</name>
    <dbReference type="NCBI Taxonomy" id="74358"/>
    <lineage>
        <taxon>Eukaryota</taxon>
        <taxon>Metazoa</taxon>
        <taxon>Chordata</taxon>
        <taxon>Craniata</taxon>
        <taxon>Vertebrata</taxon>
        <taxon>Euteleostomi</taxon>
        <taxon>Lepidosauria</taxon>
        <taxon>Squamata</taxon>
        <taxon>Bifurcata</taxon>
        <taxon>Unidentata</taxon>
        <taxon>Episquamata</taxon>
        <taxon>Laterata</taxon>
        <taxon>Lacertibaenia</taxon>
        <taxon>Lacertidae</taxon>
        <taxon>Podarcis</taxon>
    </lineage>
</organism>
<evidence type="ECO:0000313" key="2">
    <source>
        <dbReference type="Proteomes" id="UP001178461"/>
    </source>
</evidence>
<name>A0AA35P342_9SAUR</name>
<keyword evidence="2" id="KW-1185">Reference proteome</keyword>
<sequence>MSRSCKPNVHPIGVQCNVGERENVLEPRVNVCGNRNHVLRGAREMPGIQPVVRSRFLGSIQKLRSLGWCHELRWMQLIFPLTKQSEHREMLMPRCKIIGCDPKRIYLAASSTEAVAVLAKERVWDCLLEPLDSVGLTLKYCKHAWIRLRVTCAFPFPA</sequence>
<gene>
    <name evidence="1" type="ORF">PODLI_1B006746</name>
</gene>
<accession>A0AA35P342</accession>
<dbReference type="AlphaFoldDB" id="A0AA35P342"/>
<protein>
    <submittedName>
        <fullName evidence="1">Uncharacterized protein</fullName>
    </submittedName>
</protein>
<reference evidence="1" key="1">
    <citation type="submission" date="2022-12" db="EMBL/GenBank/DDBJ databases">
        <authorList>
            <person name="Alioto T."/>
            <person name="Alioto T."/>
            <person name="Gomez Garrido J."/>
        </authorList>
    </citation>
    <scope>NUCLEOTIDE SEQUENCE</scope>
</reference>
<dbReference type="EMBL" id="OX395129">
    <property type="protein sequence ID" value="CAI5773199.1"/>
    <property type="molecule type" value="Genomic_DNA"/>
</dbReference>